<dbReference type="InterPro" id="IPR029062">
    <property type="entry name" value="Class_I_gatase-like"/>
</dbReference>
<dbReference type="PANTHER" id="PTHR43130">
    <property type="entry name" value="ARAC-FAMILY TRANSCRIPTIONAL REGULATOR"/>
    <property type="match status" value="1"/>
</dbReference>
<dbReference type="InterPro" id="IPR052158">
    <property type="entry name" value="INH-QAR"/>
</dbReference>
<dbReference type="SUPFAM" id="SSF52317">
    <property type="entry name" value="Class I glutamine amidotransferase-like"/>
    <property type="match status" value="1"/>
</dbReference>
<dbReference type="InterPro" id="IPR002818">
    <property type="entry name" value="DJ-1/PfpI"/>
</dbReference>
<proteinExistence type="predicted"/>
<dbReference type="Gene3D" id="3.40.50.880">
    <property type="match status" value="1"/>
</dbReference>
<dbReference type="GO" id="GO:0006355">
    <property type="term" value="P:regulation of DNA-templated transcription"/>
    <property type="evidence" value="ECO:0007669"/>
    <property type="project" value="TreeGrafter"/>
</dbReference>
<feature type="domain" description="DJ-1/PfpI" evidence="1">
    <location>
        <begin position="11"/>
        <end position="171"/>
    </location>
</feature>
<sequence>MASNGEPRRLQVAIPIFENMTMLDLVGPYEMLNAVPHIDVVFVGHKRGLVSDLGSFTMEAKASFDEVPSPDVLVVPGGLGTRTLQYDKTILDWIRKAHETTLYTTSVCTGSLLLGAAGLLKGLDATTHWAILPTLSSFGANPVNARVVRQGKIITAAGVSSGIDMGIQLVALLTDELTAKAVQLFTEYDPEPPFNTGHPSKATPDVRDKTDSILHLHHADFAAKTQGK</sequence>
<organism evidence="2 3">
    <name type="scientific">Ceratodon purpureus</name>
    <name type="common">Fire moss</name>
    <name type="synonym">Dicranum purpureum</name>
    <dbReference type="NCBI Taxonomy" id="3225"/>
    <lineage>
        <taxon>Eukaryota</taxon>
        <taxon>Viridiplantae</taxon>
        <taxon>Streptophyta</taxon>
        <taxon>Embryophyta</taxon>
        <taxon>Bryophyta</taxon>
        <taxon>Bryophytina</taxon>
        <taxon>Bryopsida</taxon>
        <taxon>Dicranidae</taxon>
        <taxon>Pseudoditrichales</taxon>
        <taxon>Ditrichaceae</taxon>
        <taxon>Ceratodon</taxon>
    </lineage>
</organism>
<dbReference type="PANTHER" id="PTHR43130:SF2">
    <property type="entry name" value="DJ-1_PFPI DOMAIN-CONTAINING PROTEIN"/>
    <property type="match status" value="1"/>
</dbReference>
<keyword evidence="3" id="KW-1185">Reference proteome</keyword>
<comment type="caution">
    <text evidence="2">The sequence shown here is derived from an EMBL/GenBank/DDBJ whole genome shotgun (WGS) entry which is preliminary data.</text>
</comment>
<protein>
    <recommendedName>
        <fullName evidence="1">DJ-1/PfpI domain-containing protein</fullName>
    </recommendedName>
</protein>
<evidence type="ECO:0000313" key="3">
    <source>
        <dbReference type="Proteomes" id="UP000822688"/>
    </source>
</evidence>
<name>A0A8T0GKI4_CERPU</name>
<dbReference type="Pfam" id="PF01965">
    <property type="entry name" value="DJ-1_PfpI"/>
    <property type="match status" value="1"/>
</dbReference>
<dbReference type="CDD" id="cd03139">
    <property type="entry name" value="GATase1_PfpI_2"/>
    <property type="match status" value="1"/>
</dbReference>
<evidence type="ECO:0000259" key="1">
    <source>
        <dbReference type="Pfam" id="PF01965"/>
    </source>
</evidence>
<gene>
    <name evidence="2" type="ORF">KC19_10G111700</name>
</gene>
<reference evidence="2" key="1">
    <citation type="submission" date="2020-06" db="EMBL/GenBank/DDBJ databases">
        <title>WGS assembly of Ceratodon purpureus strain R40.</title>
        <authorList>
            <person name="Carey S.B."/>
            <person name="Jenkins J."/>
            <person name="Shu S."/>
            <person name="Lovell J.T."/>
            <person name="Sreedasyam A."/>
            <person name="Maumus F."/>
            <person name="Tiley G.P."/>
            <person name="Fernandez-Pozo N."/>
            <person name="Barry K."/>
            <person name="Chen C."/>
            <person name="Wang M."/>
            <person name="Lipzen A."/>
            <person name="Daum C."/>
            <person name="Saski C.A."/>
            <person name="Payton A.C."/>
            <person name="Mcbreen J.C."/>
            <person name="Conrad R.E."/>
            <person name="Kollar L.M."/>
            <person name="Olsson S."/>
            <person name="Huttunen S."/>
            <person name="Landis J.B."/>
            <person name="Wickett N.J."/>
            <person name="Johnson M.G."/>
            <person name="Rensing S.A."/>
            <person name="Grimwood J."/>
            <person name="Schmutz J."/>
            <person name="Mcdaniel S.F."/>
        </authorList>
    </citation>
    <scope>NUCLEOTIDE SEQUENCE</scope>
    <source>
        <strain evidence="2">R40</strain>
    </source>
</reference>
<dbReference type="EMBL" id="CM026431">
    <property type="protein sequence ID" value="KAG0559523.1"/>
    <property type="molecule type" value="Genomic_DNA"/>
</dbReference>
<dbReference type="AlphaFoldDB" id="A0A8T0GKI4"/>
<accession>A0A8T0GKI4</accession>
<evidence type="ECO:0000313" key="2">
    <source>
        <dbReference type="EMBL" id="KAG0559523.1"/>
    </source>
</evidence>
<dbReference type="Proteomes" id="UP000822688">
    <property type="component" value="Chromosome 10"/>
</dbReference>